<dbReference type="AlphaFoldDB" id="M0NV66"/>
<evidence type="ECO:0000259" key="3">
    <source>
        <dbReference type="Pfam" id="PF24463"/>
    </source>
</evidence>
<evidence type="ECO:0000313" key="5">
    <source>
        <dbReference type="Proteomes" id="UP000011650"/>
    </source>
</evidence>
<reference evidence="4 5" key="1">
    <citation type="journal article" date="2014" name="PLoS Genet.">
        <title>Phylogenetically driven sequencing of extremely halophilic archaea reveals strategies for static and dynamic osmo-response.</title>
        <authorList>
            <person name="Becker E.A."/>
            <person name="Seitzer P.M."/>
            <person name="Tritt A."/>
            <person name="Larsen D."/>
            <person name="Krusor M."/>
            <person name="Yao A.I."/>
            <person name="Wu D."/>
            <person name="Madern D."/>
            <person name="Eisen J.A."/>
            <person name="Darling A.E."/>
            <person name="Facciotti M.T."/>
        </authorList>
    </citation>
    <scope>NUCLEOTIDE SEQUENCE [LARGE SCALE GENOMIC DNA]</scope>
    <source>
        <strain evidence="4 5">DSM 21995</strain>
    </source>
</reference>
<gene>
    <name evidence="4" type="ORF">C469_07161</name>
</gene>
<evidence type="ECO:0000256" key="2">
    <source>
        <dbReference type="SAM" id="Phobius"/>
    </source>
</evidence>
<protein>
    <recommendedName>
        <fullName evidence="3">DUF7577 domain-containing protein</fullName>
    </recommendedName>
</protein>
<dbReference type="RefSeq" id="WP_008005121.1">
    <property type="nucleotide sequence ID" value="NZ_AOJG01000017.1"/>
</dbReference>
<keyword evidence="2" id="KW-1133">Transmembrane helix</keyword>
<dbReference type="Proteomes" id="UP000011650">
    <property type="component" value="Unassembled WGS sequence"/>
</dbReference>
<feature type="transmembrane region" description="Helical" evidence="2">
    <location>
        <begin position="6"/>
        <end position="27"/>
    </location>
</feature>
<keyword evidence="2" id="KW-0472">Membrane</keyword>
<accession>M0NV66</accession>
<dbReference type="PATRIC" id="fig|1227482.3.peg.1447"/>
<comment type="caution">
    <text evidence="4">The sequence shown here is derived from an EMBL/GenBank/DDBJ whole genome shotgun (WGS) entry which is preliminary data.</text>
</comment>
<dbReference type="InterPro" id="IPR055999">
    <property type="entry name" value="DUF7577"/>
</dbReference>
<proteinExistence type="predicted"/>
<evidence type="ECO:0000256" key="1">
    <source>
        <dbReference type="SAM" id="MobiDB-lite"/>
    </source>
</evidence>
<keyword evidence="2" id="KW-0812">Transmembrane</keyword>
<dbReference type="Pfam" id="PF24463">
    <property type="entry name" value="DUF7577"/>
    <property type="match status" value="1"/>
</dbReference>
<dbReference type="STRING" id="1227482.C469_07161"/>
<evidence type="ECO:0000313" key="4">
    <source>
        <dbReference type="EMBL" id="EMA61458.1"/>
    </source>
</evidence>
<dbReference type="EMBL" id="AOJG01000017">
    <property type="protein sequence ID" value="EMA61458.1"/>
    <property type="molecule type" value="Genomic_DNA"/>
</dbReference>
<sequence length="155" mass="16178">MTGAEIAPLVAILGAVALINLAFAWLFTRGDRNPTDFFGSARGPSEDATFDVRRDRDRGSDPESGVDPGTDHEAGTGTHPGQSRDGATDFAVPAGESGPPGEPPPLDAADETVVCRHCGAENRTGYRYCRWCVRSGFVDEGAGGAADAAMPNRSL</sequence>
<organism evidence="4 5">
    <name type="scientific">Halorubrum lipolyticum DSM 21995</name>
    <dbReference type="NCBI Taxonomy" id="1227482"/>
    <lineage>
        <taxon>Archaea</taxon>
        <taxon>Methanobacteriati</taxon>
        <taxon>Methanobacteriota</taxon>
        <taxon>Stenosarchaea group</taxon>
        <taxon>Halobacteria</taxon>
        <taxon>Halobacteriales</taxon>
        <taxon>Haloferacaceae</taxon>
        <taxon>Halorubrum</taxon>
    </lineage>
</organism>
<name>M0NV66_9EURY</name>
<feature type="compositionally biased region" description="Basic and acidic residues" evidence="1">
    <location>
        <begin position="50"/>
        <end position="61"/>
    </location>
</feature>
<keyword evidence="5" id="KW-1185">Reference proteome</keyword>
<dbReference type="OrthoDB" id="330661at2157"/>
<feature type="region of interest" description="Disordered" evidence="1">
    <location>
        <begin position="36"/>
        <end position="107"/>
    </location>
</feature>
<feature type="domain" description="DUF7577" evidence="3">
    <location>
        <begin position="111"/>
        <end position="135"/>
    </location>
</feature>